<dbReference type="SMART" id="SM00116">
    <property type="entry name" value="CBS"/>
    <property type="match status" value="2"/>
</dbReference>
<dbReference type="EMBL" id="LPWF01000027">
    <property type="protein sequence ID" value="ODR97045.1"/>
    <property type="molecule type" value="Genomic_DNA"/>
</dbReference>
<dbReference type="STRING" id="1774969.AUC69_13065"/>
<gene>
    <name evidence="4" type="ORF">AUC69_13065</name>
</gene>
<dbReference type="RefSeq" id="WP_069442070.1">
    <property type="nucleotide sequence ID" value="NZ_LPWF01000027.1"/>
</dbReference>
<keyword evidence="5" id="KW-1185">Reference proteome</keyword>
<reference evidence="4 5" key="1">
    <citation type="journal article" date="2016" name="Environ. Microbiol.">
        <title>New Methyloceanibacter diversity from North Sea sediments includes methanotroph containing solely the soluble methane monooxygenase.</title>
        <authorList>
            <person name="Vekeman B."/>
            <person name="Kerckhof F.M."/>
            <person name="Cremers G."/>
            <person name="de Vos P."/>
            <person name="Vandamme P."/>
            <person name="Boon N."/>
            <person name="Op den Camp H.J."/>
            <person name="Heylen K."/>
        </authorList>
    </citation>
    <scope>NUCLEOTIDE SEQUENCE [LARGE SCALE GENOMIC DNA]</scope>
    <source>
        <strain evidence="4 5">R-67175</strain>
    </source>
</reference>
<accession>A0A1E3VU59</accession>
<sequence length="139" mass="15226">MKVKEAMHKGVNWVDPGTSIVDLARLMRQHDIGAIPIGEGDQLIGMVTDRDIVCKGLAQPGFDAKRATARDVMTPGIHCCREDDDLAKAIHHMEELQVRRLPVINRKKRMVGILSLGDIGQTTSGDLLSECVRGVAAHH</sequence>
<feature type="domain" description="CBS" evidence="3">
    <location>
        <begin position="73"/>
        <end position="130"/>
    </location>
</feature>
<dbReference type="CDD" id="cd04622">
    <property type="entry name" value="CBS_pair_HRP1_like"/>
    <property type="match status" value="1"/>
</dbReference>
<dbReference type="Proteomes" id="UP000094472">
    <property type="component" value="Unassembled WGS sequence"/>
</dbReference>
<dbReference type="InterPro" id="IPR046342">
    <property type="entry name" value="CBS_dom_sf"/>
</dbReference>
<keyword evidence="1 2" id="KW-0129">CBS domain</keyword>
<comment type="caution">
    <text evidence="4">The sequence shown here is derived from an EMBL/GenBank/DDBJ whole genome shotgun (WGS) entry which is preliminary data.</text>
</comment>
<protein>
    <submittedName>
        <fullName evidence="4">Inosine-5-monophosphate dehydrogenase</fullName>
    </submittedName>
</protein>
<evidence type="ECO:0000313" key="4">
    <source>
        <dbReference type="EMBL" id="ODR97045.1"/>
    </source>
</evidence>
<organism evidence="4 5">
    <name type="scientific">Methyloceanibacter superfactus</name>
    <dbReference type="NCBI Taxonomy" id="1774969"/>
    <lineage>
        <taxon>Bacteria</taxon>
        <taxon>Pseudomonadati</taxon>
        <taxon>Pseudomonadota</taxon>
        <taxon>Alphaproteobacteria</taxon>
        <taxon>Hyphomicrobiales</taxon>
        <taxon>Hyphomicrobiaceae</taxon>
        <taxon>Methyloceanibacter</taxon>
    </lineage>
</organism>
<dbReference type="Pfam" id="PF00571">
    <property type="entry name" value="CBS"/>
    <property type="match status" value="2"/>
</dbReference>
<dbReference type="PANTHER" id="PTHR43080:SF2">
    <property type="entry name" value="CBS DOMAIN-CONTAINING PROTEIN"/>
    <property type="match status" value="1"/>
</dbReference>
<evidence type="ECO:0000256" key="2">
    <source>
        <dbReference type="PROSITE-ProRule" id="PRU00703"/>
    </source>
</evidence>
<evidence type="ECO:0000313" key="5">
    <source>
        <dbReference type="Proteomes" id="UP000094472"/>
    </source>
</evidence>
<name>A0A1E3VU59_9HYPH</name>
<dbReference type="PROSITE" id="PS51371">
    <property type="entry name" value="CBS"/>
    <property type="match status" value="2"/>
</dbReference>
<dbReference type="InterPro" id="IPR051257">
    <property type="entry name" value="Diverse_CBS-Domain"/>
</dbReference>
<dbReference type="Gene3D" id="3.10.580.10">
    <property type="entry name" value="CBS-domain"/>
    <property type="match status" value="1"/>
</dbReference>
<dbReference type="SUPFAM" id="SSF54631">
    <property type="entry name" value="CBS-domain pair"/>
    <property type="match status" value="1"/>
</dbReference>
<evidence type="ECO:0000256" key="1">
    <source>
        <dbReference type="ARBA" id="ARBA00023122"/>
    </source>
</evidence>
<dbReference type="AlphaFoldDB" id="A0A1E3VU59"/>
<dbReference type="InterPro" id="IPR000644">
    <property type="entry name" value="CBS_dom"/>
</dbReference>
<dbReference type="PANTHER" id="PTHR43080">
    <property type="entry name" value="CBS DOMAIN-CONTAINING PROTEIN CBSX3, MITOCHONDRIAL"/>
    <property type="match status" value="1"/>
</dbReference>
<evidence type="ECO:0000259" key="3">
    <source>
        <dbReference type="PROSITE" id="PS51371"/>
    </source>
</evidence>
<proteinExistence type="predicted"/>
<feature type="domain" description="CBS" evidence="3">
    <location>
        <begin position="7"/>
        <end position="64"/>
    </location>
</feature>
<dbReference type="OrthoDB" id="9802114at2"/>